<dbReference type="EC" id="2.7.7.19" evidence="11"/>
<dbReference type="SUPFAM" id="SSF55003">
    <property type="entry name" value="PAP/Archaeal CCA-adding enzyme, C-terminal domain"/>
    <property type="match status" value="1"/>
</dbReference>
<dbReference type="OMA" id="TEFMEVA"/>
<feature type="domain" description="Poly(A) polymerase nucleotidyltransferase" evidence="17">
    <location>
        <begin position="85"/>
        <end position="230"/>
    </location>
</feature>
<feature type="region of interest" description="Disordered" evidence="14">
    <location>
        <begin position="1"/>
        <end position="91"/>
    </location>
</feature>
<keyword evidence="8 11" id="KW-0067">ATP-binding</keyword>
<evidence type="ECO:0000256" key="8">
    <source>
        <dbReference type="ARBA" id="ARBA00022840"/>
    </source>
</evidence>
<dbReference type="GO" id="GO:0031123">
    <property type="term" value="P:RNA 3'-end processing"/>
    <property type="evidence" value="ECO:0007669"/>
    <property type="project" value="InterPro"/>
</dbReference>
<keyword evidence="6 13" id="KW-0479">Metal-binding</keyword>
<evidence type="ECO:0000256" key="7">
    <source>
        <dbReference type="ARBA" id="ARBA00022741"/>
    </source>
</evidence>
<evidence type="ECO:0000256" key="11">
    <source>
        <dbReference type="PIRNR" id="PIRNR018425"/>
    </source>
</evidence>
<sequence>MEAPAGGGIPHNVHNRSRRRKDRLSTSSNNPPSSKPAAVQQWRAKHQKGGGAKAAAKSRSKRTTGNDPQARRVAKARPPPNISPEDEERLSSSLLDVCTARNLIESEDGTARRKKAMRKLQRMLQDWSGSLVKGKKAKKARAKAAGAETPPILLSFGSYRLGVHTPDADVDCLVLAPRHATRDDFFGSWVRILKQKKGVEDLHPVSSAYTPVIKFVMDGVKIDLIFASISNEVWLREHAQCVKSGDGGAEDGGSEREVDVDDSLLVGLDEASVRSVNGVRVAQYLLSTMSSPRQLENYRLTLRAVKEWARVQGMYSNVLGYLGGVNWAILVCFVCIRHPDASSARLLHLFFETFANWNWPDPVMLTPEASRHVPPRNVDARPVWDPRENYRDKLHVMPIITPCYPSMNSSFNVGEPGLRRMRDEFRRAARVSREILSGTATGEDGKKGWSSLFERSGFFGQHGAYLRVDVAATTEDEFLRWFGLCEARMRLLIAGLESDEIRAYPFARFYRRDTKEEYVSSFFVALRFASGVDRDVRWGERVSEYLHVVNSFEGRTAGMDLRLELLKRADLPRFVFDGSEMLRRDGAEGGEGVRMEARATPSLATRKKAADREVSPSENISPLKRTRIA</sequence>
<dbReference type="InterPro" id="IPR014492">
    <property type="entry name" value="PolyA_polymerase"/>
</dbReference>
<comment type="function">
    <text evidence="11">Polymerase that creates the 3'-poly(A) tail of mRNA's.</text>
</comment>
<comment type="caution">
    <text evidence="18">The sequence shown here is derived from an EMBL/GenBank/DDBJ whole genome shotgun (WGS) entry which is preliminary data.</text>
</comment>
<evidence type="ECO:0000259" key="16">
    <source>
        <dbReference type="Pfam" id="PF04928"/>
    </source>
</evidence>
<evidence type="ECO:0000256" key="3">
    <source>
        <dbReference type="ARBA" id="ARBA00010912"/>
    </source>
</evidence>
<evidence type="ECO:0000313" key="19">
    <source>
        <dbReference type="Proteomes" id="UP000266841"/>
    </source>
</evidence>
<dbReference type="Proteomes" id="UP000266841">
    <property type="component" value="Unassembled WGS sequence"/>
</dbReference>
<feature type="binding site" evidence="13">
    <location>
        <position position="223"/>
    </location>
    <ligand>
        <name>Mg(2+)</name>
        <dbReference type="ChEBI" id="CHEBI:18420"/>
        <label>2</label>
        <note>catalytic</note>
    </ligand>
</feature>
<feature type="binding site" evidence="13">
    <location>
        <position position="171"/>
    </location>
    <ligand>
        <name>Mg(2+)</name>
        <dbReference type="ChEBI" id="CHEBI:18420"/>
        <label>1</label>
        <note>catalytic</note>
    </ligand>
</feature>
<evidence type="ECO:0000256" key="6">
    <source>
        <dbReference type="ARBA" id="ARBA00022723"/>
    </source>
</evidence>
<feature type="binding site" evidence="12">
    <location>
        <position position="165"/>
    </location>
    <ligand>
        <name>ATP</name>
        <dbReference type="ChEBI" id="CHEBI:30616"/>
    </ligand>
</feature>
<evidence type="ECO:0000256" key="14">
    <source>
        <dbReference type="SAM" id="MobiDB-lite"/>
    </source>
</evidence>
<proteinExistence type="inferred from homology"/>
<comment type="subcellular location">
    <subcellularLocation>
        <location evidence="2 11">Nucleus</location>
    </subcellularLocation>
</comment>
<evidence type="ECO:0000256" key="5">
    <source>
        <dbReference type="ARBA" id="ARBA00022679"/>
    </source>
</evidence>
<dbReference type="OrthoDB" id="412748at2759"/>
<feature type="binding site" evidence="13">
    <location>
        <position position="169"/>
    </location>
    <ligand>
        <name>Mg(2+)</name>
        <dbReference type="ChEBI" id="CHEBI:18420"/>
        <label>1</label>
        <note>catalytic</note>
    </ligand>
</feature>
<comment type="cofactor">
    <cofactor evidence="1">
        <name>Mn(2+)</name>
        <dbReference type="ChEBI" id="CHEBI:29035"/>
    </cofactor>
</comment>
<dbReference type="InterPro" id="IPR043519">
    <property type="entry name" value="NT_sf"/>
</dbReference>
<name>K0TEB9_THAOC</name>
<feature type="binding site" evidence="12">
    <location>
        <begin position="156"/>
        <end position="158"/>
    </location>
    <ligand>
        <name>ATP</name>
        <dbReference type="ChEBI" id="CHEBI:30616"/>
    </ligand>
</feature>
<evidence type="ECO:0000259" key="15">
    <source>
        <dbReference type="Pfam" id="PF04926"/>
    </source>
</evidence>
<comment type="catalytic activity">
    <reaction evidence="11">
        <text>RNA(n) + ATP = RNA(n)-3'-adenine ribonucleotide + diphosphate</text>
        <dbReference type="Rhea" id="RHEA:11332"/>
        <dbReference type="Rhea" id="RHEA-COMP:14527"/>
        <dbReference type="Rhea" id="RHEA-COMP:17347"/>
        <dbReference type="ChEBI" id="CHEBI:30616"/>
        <dbReference type="ChEBI" id="CHEBI:33019"/>
        <dbReference type="ChEBI" id="CHEBI:140395"/>
        <dbReference type="ChEBI" id="CHEBI:173115"/>
        <dbReference type="EC" id="2.7.7.19"/>
    </reaction>
</comment>
<dbReference type="GO" id="GO:0003723">
    <property type="term" value="F:RNA binding"/>
    <property type="evidence" value="ECO:0007669"/>
    <property type="project" value="UniProtKB-UniRule"/>
</dbReference>
<gene>
    <name evidence="18" type="ORF">THAOC_06705</name>
</gene>
<dbReference type="InterPro" id="IPR007010">
    <property type="entry name" value="PolA_pol_RNA-bd_dom"/>
</dbReference>
<dbReference type="AlphaFoldDB" id="K0TEB9"/>
<evidence type="ECO:0000256" key="12">
    <source>
        <dbReference type="PIRSR" id="PIRSR018425-1"/>
    </source>
</evidence>
<dbReference type="InterPro" id="IPR048840">
    <property type="entry name" value="PolA_pol_NTPase"/>
</dbReference>
<evidence type="ECO:0000259" key="17">
    <source>
        <dbReference type="Pfam" id="PF20750"/>
    </source>
</evidence>
<dbReference type="CDD" id="cd05402">
    <property type="entry name" value="NT_PAP_TUTase"/>
    <property type="match status" value="1"/>
</dbReference>
<feature type="binding site" evidence="12">
    <location>
        <begin position="324"/>
        <end position="325"/>
    </location>
    <ligand>
        <name>ATP</name>
        <dbReference type="ChEBI" id="CHEBI:30616"/>
    </ligand>
</feature>
<feature type="domain" description="Poly(A) polymerase RNA-binding" evidence="15">
    <location>
        <begin position="458"/>
        <end position="511"/>
    </location>
</feature>
<evidence type="ECO:0000256" key="1">
    <source>
        <dbReference type="ARBA" id="ARBA00001936"/>
    </source>
</evidence>
<accession>K0TEB9</accession>
<feature type="compositionally biased region" description="Basic residues" evidence="14">
    <location>
        <begin position="13"/>
        <end position="22"/>
    </location>
</feature>
<reference evidence="18 19" key="1">
    <citation type="journal article" date="2012" name="Genome Biol.">
        <title>Genome and low-iron response of an oceanic diatom adapted to chronic iron limitation.</title>
        <authorList>
            <person name="Lommer M."/>
            <person name="Specht M."/>
            <person name="Roy A.S."/>
            <person name="Kraemer L."/>
            <person name="Andreson R."/>
            <person name="Gutowska M.A."/>
            <person name="Wolf J."/>
            <person name="Bergner S.V."/>
            <person name="Schilhabel M.B."/>
            <person name="Klostermeier U.C."/>
            <person name="Beiko R.G."/>
            <person name="Rosenstiel P."/>
            <person name="Hippler M."/>
            <person name="Laroche J."/>
        </authorList>
    </citation>
    <scope>NUCLEOTIDE SEQUENCE [LARGE SCALE GENOMIC DNA]</scope>
    <source>
        <strain evidence="18 19">CCMP1005</strain>
    </source>
</reference>
<feature type="binding site" evidence="12">
    <location>
        <begin position="169"/>
        <end position="171"/>
    </location>
    <ligand>
        <name>ATP</name>
        <dbReference type="ChEBI" id="CHEBI:30616"/>
    </ligand>
</feature>
<dbReference type="PANTHER" id="PTHR10682:SF10">
    <property type="entry name" value="POLYNUCLEOTIDE ADENYLYLTRANSFERASE"/>
    <property type="match status" value="1"/>
</dbReference>
<dbReference type="Gene3D" id="3.30.460.10">
    <property type="entry name" value="Beta Polymerase, domain 2"/>
    <property type="match status" value="2"/>
</dbReference>
<dbReference type="SUPFAM" id="SSF81631">
    <property type="entry name" value="PAP/OAS1 substrate-binding domain"/>
    <property type="match status" value="1"/>
</dbReference>
<keyword evidence="5 11" id="KW-0808">Transferase</keyword>
<feature type="binding site" evidence="12">
    <location>
        <position position="223"/>
    </location>
    <ligand>
        <name>ATP</name>
        <dbReference type="ChEBI" id="CHEBI:30616"/>
    </ligand>
</feature>
<dbReference type="GO" id="GO:0005634">
    <property type="term" value="C:nucleus"/>
    <property type="evidence" value="ECO:0007669"/>
    <property type="project" value="UniProtKB-SubCell"/>
</dbReference>
<dbReference type="PIRSF" id="PIRSF018425">
    <property type="entry name" value="PolyA_polymerase"/>
    <property type="match status" value="1"/>
</dbReference>
<dbReference type="eggNOG" id="KOG2245">
    <property type="taxonomic scope" value="Eukaryota"/>
</dbReference>
<dbReference type="GO" id="GO:0006397">
    <property type="term" value="P:mRNA processing"/>
    <property type="evidence" value="ECO:0007669"/>
    <property type="project" value="UniProtKB-KW"/>
</dbReference>
<dbReference type="GO" id="GO:0046872">
    <property type="term" value="F:metal ion binding"/>
    <property type="evidence" value="ECO:0007669"/>
    <property type="project" value="UniProtKB-KW"/>
</dbReference>
<comment type="similarity">
    <text evidence="3 11">Belongs to the poly(A) polymerase family.</text>
</comment>
<dbReference type="Pfam" id="PF04928">
    <property type="entry name" value="PAP_central"/>
    <property type="match status" value="1"/>
</dbReference>
<keyword evidence="9 13" id="KW-0460">Magnesium</keyword>
<dbReference type="GO" id="GO:1990817">
    <property type="term" value="F:poly(A) RNA polymerase activity"/>
    <property type="evidence" value="ECO:0007669"/>
    <property type="project" value="UniProtKB-UniRule"/>
</dbReference>
<dbReference type="FunFam" id="1.10.1410.10:FF:000001">
    <property type="entry name" value="Putative poly(A) polymerase gamma"/>
    <property type="match status" value="1"/>
</dbReference>
<feature type="compositionally biased region" description="Basic and acidic residues" evidence="14">
    <location>
        <begin position="586"/>
        <end position="597"/>
    </location>
</feature>
<dbReference type="InterPro" id="IPR007012">
    <property type="entry name" value="PolA_pol_cen_dom"/>
</dbReference>
<dbReference type="Pfam" id="PF04926">
    <property type="entry name" value="PAP_RNA-bind"/>
    <property type="match status" value="1"/>
</dbReference>
<comment type="cofactor">
    <cofactor evidence="13">
        <name>Mg(2+)</name>
        <dbReference type="ChEBI" id="CHEBI:18420"/>
    </cofactor>
    <text evidence="13">Binds 2 magnesium ions. Also active with manganese.</text>
</comment>
<feature type="binding site" evidence="12">
    <location>
        <position position="315"/>
    </location>
    <ligand>
        <name>ATP</name>
        <dbReference type="ChEBI" id="CHEBI:30616"/>
    </ligand>
</feature>
<evidence type="ECO:0000256" key="2">
    <source>
        <dbReference type="ARBA" id="ARBA00004123"/>
    </source>
</evidence>
<evidence type="ECO:0000256" key="9">
    <source>
        <dbReference type="ARBA" id="ARBA00022842"/>
    </source>
</evidence>
<dbReference type="EMBL" id="AGNL01006744">
    <property type="protein sequence ID" value="EJK71816.1"/>
    <property type="molecule type" value="Genomic_DNA"/>
</dbReference>
<dbReference type="Gene3D" id="3.30.70.590">
    <property type="entry name" value="Poly(A) polymerase predicted RNA binding domain"/>
    <property type="match status" value="1"/>
</dbReference>
<feature type="binding site" evidence="13">
    <location>
        <position position="171"/>
    </location>
    <ligand>
        <name>Mg(2+)</name>
        <dbReference type="ChEBI" id="CHEBI:18420"/>
        <label>2</label>
        <note>catalytic</note>
    </ligand>
</feature>
<evidence type="ECO:0000313" key="18">
    <source>
        <dbReference type="EMBL" id="EJK71816.1"/>
    </source>
</evidence>
<evidence type="ECO:0000256" key="13">
    <source>
        <dbReference type="PIRSR" id="PIRSR018425-2"/>
    </source>
</evidence>
<dbReference type="GO" id="GO:0005524">
    <property type="term" value="F:ATP binding"/>
    <property type="evidence" value="ECO:0007669"/>
    <property type="project" value="UniProtKB-UniRule"/>
</dbReference>
<organism evidence="18 19">
    <name type="scientific">Thalassiosira oceanica</name>
    <name type="common">Marine diatom</name>
    <dbReference type="NCBI Taxonomy" id="159749"/>
    <lineage>
        <taxon>Eukaryota</taxon>
        <taxon>Sar</taxon>
        <taxon>Stramenopiles</taxon>
        <taxon>Ochrophyta</taxon>
        <taxon>Bacillariophyta</taxon>
        <taxon>Coscinodiscophyceae</taxon>
        <taxon>Thalassiosirophycidae</taxon>
        <taxon>Thalassiosirales</taxon>
        <taxon>Thalassiosiraceae</taxon>
        <taxon>Thalassiosira</taxon>
    </lineage>
</organism>
<feature type="binding site" evidence="12">
    <location>
        <position position="306"/>
    </location>
    <ligand>
        <name>ATP</name>
        <dbReference type="ChEBI" id="CHEBI:30616"/>
    </ligand>
</feature>
<evidence type="ECO:0000256" key="10">
    <source>
        <dbReference type="ARBA" id="ARBA00023242"/>
    </source>
</evidence>
<dbReference type="PANTHER" id="PTHR10682">
    <property type="entry name" value="POLY A POLYMERASE"/>
    <property type="match status" value="1"/>
</dbReference>
<feature type="region of interest" description="Disordered" evidence="14">
    <location>
        <begin position="586"/>
        <end position="629"/>
    </location>
</feature>
<keyword evidence="4 11" id="KW-0507">mRNA processing</keyword>
<dbReference type="SUPFAM" id="SSF81301">
    <property type="entry name" value="Nucleotidyltransferase"/>
    <property type="match status" value="1"/>
</dbReference>
<dbReference type="Pfam" id="PF20750">
    <property type="entry name" value="PAP_NTPase"/>
    <property type="match status" value="1"/>
</dbReference>
<feature type="binding site" evidence="13">
    <location>
        <position position="169"/>
    </location>
    <ligand>
        <name>Mg(2+)</name>
        <dbReference type="ChEBI" id="CHEBI:18420"/>
        <label>2</label>
        <note>catalytic</note>
    </ligand>
</feature>
<dbReference type="Gene3D" id="1.10.1410.10">
    <property type="match status" value="2"/>
</dbReference>
<protein>
    <recommendedName>
        <fullName evidence="11">Poly(A) polymerase</fullName>
        <ecNumber evidence="11">2.7.7.19</ecNumber>
    </recommendedName>
</protein>
<keyword evidence="7 11" id="KW-0547">Nucleotide-binding</keyword>
<keyword evidence="10 11" id="KW-0539">Nucleus</keyword>
<feature type="domain" description="Poly(A) polymerase central" evidence="16">
    <location>
        <begin position="298"/>
        <end position="454"/>
    </location>
</feature>
<dbReference type="InterPro" id="IPR011068">
    <property type="entry name" value="NuclTrfase_I-like_C"/>
</dbReference>
<keyword evidence="19" id="KW-1185">Reference proteome</keyword>
<evidence type="ECO:0000256" key="4">
    <source>
        <dbReference type="ARBA" id="ARBA00022664"/>
    </source>
</evidence>